<dbReference type="Pfam" id="PF13920">
    <property type="entry name" value="zf-C3HC4_3"/>
    <property type="match status" value="1"/>
</dbReference>
<keyword evidence="2" id="KW-0862">Zinc</keyword>
<name>A0A183BXI5_GLOPA</name>
<evidence type="ECO:0000256" key="4">
    <source>
        <dbReference type="SAM" id="MobiDB-lite"/>
    </source>
</evidence>
<organism evidence="6 7">
    <name type="scientific">Globodera pallida</name>
    <name type="common">Potato cyst nematode worm</name>
    <name type="synonym">Heterodera pallida</name>
    <dbReference type="NCBI Taxonomy" id="36090"/>
    <lineage>
        <taxon>Eukaryota</taxon>
        <taxon>Metazoa</taxon>
        <taxon>Ecdysozoa</taxon>
        <taxon>Nematoda</taxon>
        <taxon>Chromadorea</taxon>
        <taxon>Rhabditida</taxon>
        <taxon>Tylenchina</taxon>
        <taxon>Tylenchomorpha</taxon>
        <taxon>Tylenchoidea</taxon>
        <taxon>Heteroderidae</taxon>
        <taxon>Heteroderinae</taxon>
        <taxon>Globodera</taxon>
    </lineage>
</organism>
<protein>
    <submittedName>
        <fullName evidence="7">RING-type domain-containing protein</fullName>
    </submittedName>
</protein>
<dbReference type="GO" id="GO:0008270">
    <property type="term" value="F:zinc ion binding"/>
    <property type="evidence" value="ECO:0007669"/>
    <property type="project" value="UniProtKB-KW"/>
</dbReference>
<dbReference type="SUPFAM" id="SSF57850">
    <property type="entry name" value="RING/U-box"/>
    <property type="match status" value="1"/>
</dbReference>
<evidence type="ECO:0000256" key="2">
    <source>
        <dbReference type="ARBA" id="ARBA00022833"/>
    </source>
</evidence>
<dbReference type="Proteomes" id="UP000050741">
    <property type="component" value="Unassembled WGS sequence"/>
</dbReference>
<dbReference type="InterPro" id="IPR001841">
    <property type="entry name" value="Znf_RING"/>
</dbReference>
<evidence type="ECO:0000256" key="1">
    <source>
        <dbReference type="ARBA" id="ARBA00022771"/>
    </source>
</evidence>
<reference evidence="6" key="1">
    <citation type="submission" date="2013-12" db="EMBL/GenBank/DDBJ databases">
        <authorList>
            <person name="Aslett M."/>
        </authorList>
    </citation>
    <scope>NUCLEOTIDE SEQUENCE [LARGE SCALE GENOMIC DNA]</scope>
    <source>
        <strain evidence="6">Lindley</strain>
    </source>
</reference>
<evidence type="ECO:0000259" key="5">
    <source>
        <dbReference type="PROSITE" id="PS50089"/>
    </source>
</evidence>
<dbReference type="WBParaSite" id="GPLIN_000532400">
    <property type="protein sequence ID" value="GPLIN_000532400"/>
    <property type="gene ID" value="GPLIN_000532400"/>
</dbReference>
<reference evidence="6" key="2">
    <citation type="submission" date="2014-05" db="EMBL/GenBank/DDBJ databases">
        <title>The genome and life-stage specific transcriptomes of Globodera pallida elucidate key aspects of plant parasitism by a cyst nematode.</title>
        <authorList>
            <person name="Cotton J.A."/>
            <person name="Lilley C.J."/>
            <person name="Jones L.M."/>
            <person name="Kikuchi T."/>
            <person name="Reid A.J."/>
            <person name="Thorpe P."/>
            <person name="Tsai I.J."/>
            <person name="Beasley H."/>
            <person name="Blok V."/>
            <person name="Cock P.J.A."/>
            <person name="Van den Akker S.E."/>
            <person name="Holroyd N."/>
            <person name="Hunt M."/>
            <person name="Mantelin S."/>
            <person name="Naghra H."/>
            <person name="Pain A."/>
            <person name="Palomares-Rius J.E."/>
            <person name="Zarowiecki M."/>
            <person name="Berriman M."/>
            <person name="Jones J.T."/>
            <person name="Urwin P.E."/>
        </authorList>
    </citation>
    <scope>NUCLEOTIDE SEQUENCE [LARGE SCALE GENOMIC DNA]</scope>
    <source>
        <strain evidence="6">Lindley</strain>
    </source>
</reference>
<evidence type="ECO:0000313" key="7">
    <source>
        <dbReference type="WBParaSite" id="GPLIN_000532400"/>
    </source>
</evidence>
<evidence type="ECO:0000313" key="6">
    <source>
        <dbReference type="Proteomes" id="UP000050741"/>
    </source>
</evidence>
<dbReference type="AlphaFoldDB" id="A0A183BXI5"/>
<dbReference type="PROSITE" id="PS50089">
    <property type="entry name" value="ZF_RING_2"/>
    <property type="match status" value="1"/>
</dbReference>
<evidence type="ECO:0000256" key="3">
    <source>
        <dbReference type="PROSITE-ProRule" id="PRU00175"/>
    </source>
</evidence>
<keyword evidence="6" id="KW-1185">Reference proteome</keyword>
<dbReference type="Gene3D" id="3.30.40.10">
    <property type="entry name" value="Zinc/RING finger domain, C3HC4 (zinc finger)"/>
    <property type="match status" value="1"/>
</dbReference>
<sequence>MNRARRRLVFEEVVQRTAAQQQQHVEQPPLPQPQQQVLVQQQELYVPQQQQQDQPLEEDIDQQQQQQEAERERQLDRCARNVRLQLRESRRFSAGAPASVFVLPAQIFRANECIVCFSAEANFYVPSCGHMYLCVDCAVHAVLNKVETCMMCRAEIIFMTRFWQSALIWI</sequence>
<accession>A0A183BXI5</accession>
<feature type="domain" description="RING-type" evidence="5">
    <location>
        <begin position="113"/>
        <end position="153"/>
    </location>
</feature>
<proteinExistence type="predicted"/>
<dbReference type="InterPro" id="IPR013083">
    <property type="entry name" value="Znf_RING/FYVE/PHD"/>
</dbReference>
<feature type="region of interest" description="Disordered" evidence="4">
    <location>
        <begin position="46"/>
        <end position="74"/>
    </location>
</feature>
<keyword evidence="1 3" id="KW-0479">Metal-binding</keyword>
<keyword evidence="1 3" id="KW-0863">Zinc-finger</keyword>
<reference evidence="7" key="3">
    <citation type="submission" date="2016-06" db="UniProtKB">
        <authorList>
            <consortium name="WormBaseParasite"/>
        </authorList>
    </citation>
    <scope>IDENTIFICATION</scope>
</reference>